<dbReference type="SUPFAM" id="SSF46894">
    <property type="entry name" value="C-terminal effector domain of the bipartite response regulators"/>
    <property type="match status" value="1"/>
</dbReference>
<dbReference type="PANTHER" id="PTHR44688">
    <property type="entry name" value="DNA-BINDING TRANSCRIPTIONAL ACTIVATOR DEVR_DOSR"/>
    <property type="match status" value="1"/>
</dbReference>
<dbReference type="CDD" id="cd06170">
    <property type="entry name" value="LuxR_C_like"/>
    <property type="match status" value="1"/>
</dbReference>
<dbReference type="Pfam" id="PF00196">
    <property type="entry name" value="GerE"/>
    <property type="match status" value="1"/>
</dbReference>
<dbReference type="AlphaFoldDB" id="A0A1C0ZVL3"/>
<keyword evidence="1" id="KW-0805">Transcription regulation</keyword>
<dbReference type="InterPro" id="IPR000792">
    <property type="entry name" value="Tscrpt_reg_LuxR_C"/>
</dbReference>
<keyword evidence="2" id="KW-0238">DNA-binding</keyword>
<evidence type="ECO:0000256" key="3">
    <source>
        <dbReference type="ARBA" id="ARBA00023163"/>
    </source>
</evidence>
<gene>
    <name evidence="5" type="ORF">A8709_30285</name>
</gene>
<evidence type="ECO:0000256" key="1">
    <source>
        <dbReference type="ARBA" id="ARBA00023015"/>
    </source>
</evidence>
<keyword evidence="3" id="KW-0804">Transcription</keyword>
<comment type="caution">
    <text evidence="5">The sequence shown here is derived from an EMBL/GenBank/DDBJ whole genome shotgun (WGS) entry which is preliminary data.</text>
</comment>
<dbReference type="Gene3D" id="1.10.10.10">
    <property type="entry name" value="Winged helix-like DNA-binding domain superfamily/Winged helix DNA-binding domain"/>
    <property type="match status" value="1"/>
</dbReference>
<dbReference type="EMBL" id="LYPC01000027">
    <property type="protein sequence ID" value="OCT12143.1"/>
    <property type="molecule type" value="Genomic_DNA"/>
</dbReference>
<dbReference type="GO" id="GO:0003677">
    <property type="term" value="F:DNA binding"/>
    <property type="evidence" value="ECO:0007669"/>
    <property type="project" value="UniProtKB-KW"/>
</dbReference>
<accession>A0A1C0ZVL3</accession>
<dbReference type="RefSeq" id="WP_065856157.1">
    <property type="nucleotide sequence ID" value="NZ_LYPC01000027.1"/>
</dbReference>
<dbReference type="InterPro" id="IPR036388">
    <property type="entry name" value="WH-like_DNA-bd_sf"/>
</dbReference>
<dbReference type="GO" id="GO:0006355">
    <property type="term" value="P:regulation of DNA-templated transcription"/>
    <property type="evidence" value="ECO:0007669"/>
    <property type="project" value="InterPro"/>
</dbReference>
<dbReference type="PANTHER" id="PTHR44688:SF16">
    <property type="entry name" value="DNA-BINDING TRANSCRIPTIONAL ACTIVATOR DEVR_DOSR"/>
    <property type="match status" value="1"/>
</dbReference>
<protein>
    <recommendedName>
        <fullName evidence="4">HTH luxR-type domain-containing protein</fullName>
    </recommendedName>
</protein>
<sequence>MLDSEDYKKINIFKDFVNRYHFKDSEFTGFRKRVSIALGEILHYHHVIFGYIDFKERKELSLNIAVHNIKLDLIQKLFNSTFLQDQILNSKNDILILSETENYKKRIIYKQLLNEYNYSDFMLFFLRVDHVYNGYIILFKDKSQKTFTKTDKDIIANTKDYISIEYYNYLSYLKLKSLNDLLINQTNYFPIGIIIMKDRLSFSYANETARIYMEEIGISSQKFFGVFYNSYILSEVNFDMNSLGKKHTIRYKNFIFSIVPLNPFTDSNSIDLEKFKHSLDHTKLFNKAPDITSYIYVLKDELTSLRLDKDSYDEYSFSKREREIIDLLLLGNDNKQISQQLGISINTVRVHMQKIYRKTDATNMAELLFKIKKD</sequence>
<feature type="domain" description="HTH luxR-type" evidence="4">
    <location>
        <begin position="310"/>
        <end position="374"/>
    </location>
</feature>
<evidence type="ECO:0000313" key="6">
    <source>
        <dbReference type="Proteomes" id="UP000093309"/>
    </source>
</evidence>
<evidence type="ECO:0000259" key="4">
    <source>
        <dbReference type="PROSITE" id="PS50043"/>
    </source>
</evidence>
<evidence type="ECO:0000256" key="2">
    <source>
        <dbReference type="ARBA" id="ARBA00023125"/>
    </source>
</evidence>
<evidence type="ECO:0000313" key="5">
    <source>
        <dbReference type="EMBL" id="OCT12143.1"/>
    </source>
</evidence>
<dbReference type="InterPro" id="IPR016032">
    <property type="entry name" value="Sig_transdc_resp-reg_C-effctor"/>
</dbReference>
<reference evidence="6" key="1">
    <citation type="submission" date="2016-05" db="EMBL/GenBank/DDBJ databases">
        <title>Paenibacillus oryzae. sp. nov., isolated from the rice root.</title>
        <authorList>
            <person name="Zhang J."/>
            <person name="Zhang X."/>
        </authorList>
    </citation>
    <scope>NUCLEOTIDE SEQUENCE [LARGE SCALE GENOMIC DNA]</scope>
    <source>
        <strain evidence="6">KCTC13222</strain>
    </source>
</reference>
<dbReference type="PROSITE" id="PS50043">
    <property type="entry name" value="HTH_LUXR_2"/>
    <property type="match status" value="1"/>
</dbReference>
<proteinExistence type="predicted"/>
<organism evidence="5 6">
    <name type="scientific">Paenibacillus pectinilyticus</name>
    <dbReference type="NCBI Taxonomy" id="512399"/>
    <lineage>
        <taxon>Bacteria</taxon>
        <taxon>Bacillati</taxon>
        <taxon>Bacillota</taxon>
        <taxon>Bacilli</taxon>
        <taxon>Bacillales</taxon>
        <taxon>Paenibacillaceae</taxon>
        <taxon>Paenibacillus</taxon>
    </lineage>
</organism>
<dbReference type="Proteomes" id="UP000093309">
    <property type="component" value="Unassembled WGS sequence"/>
</dbReference>
<name>A0A1C0ZVL3_9BACL</name>
<dbReference type="SMART" id="SM00421">
    <property type="entry name" value="HTH_LUXR"/>
    <property type="match status" value="1"/>
</dbReference>
<dbReference type="PRINTS" id="PR00038">
    <property type="entry name" value="HTHLUXR"/>
</dbReference>
<dbReference type="STRING" id="512399.A8709_30285"/>
<keyword evidence="6" id="KW-1185">Reference proteome</keyword>